<evidence type="ECO:0000313" key="2">
    <source>
        <dbReference type="Proteomes" id="UP001163223"/>
    </source>
</evidence>
<name>A0ACD4NQH6_9HYPH</name>
<dbReference type="Proteomes" id="UP001163223">
    <property type="component" value="Chromosome"/>
</dbReference>
<sequence length="192" mass="20049">MPLLLSRHVARSVRAAAAGLLALLAAAAPATIARAQSDVTGTVRSQHGAWAVVCDQPPGASSEQCVLLQRVVDEARPEIDLSVVAFKTADGKARILRVRAPLGVILSPPQGGLGLFVDGKKFGSINFLRCYSDGCYAETSLDMIADNQRSVSLLDVLSNGKSAVFSIFQTPEAGIGVDVDLTGFKDGFAALP</sequence>
<accession>A0ACD4NQH6</accession>
<evidence type="ECO:0000313" key="1">
    <source>
        <dbReference type="EMBL" id="WAJ29114.1"/>
    </source>
</evidence>
<protein>
    <submittedName>
        <fullName evidence="1">Invasion associated locus B family protein</fullName>
    </submittedName>
</protein>
<reference evidence="1" key="1">
    <citation type="submission" date="2022-11" db="EMBL/GenBank/DDBJ databases">
        <title>beta-Carotene-producing bacterium, Jeongeuplla avenae sp. nov., alleviates the salt stress of Arabidopsis seedlings.</title>
        <authorList>
            <person name="Jiang L."/>
            <person name="Lee J."/>
        </authorList>
    </citation>
    <scope>NUCLEOTIDE SEQUENCE</scope>
    <source>
        <strain evidence="1">DY_R2A_6</strain>
    </source>
</reference>
<dbReference type="EMBL" id="CP113520">
    <property type="protein sequence ID" value="WAJ29114.1"/>
    <property type="molecule type" value="Genomic_DNA"/>
</dbReference>
<gene>
    <name evidence="1" type="ORF">OXU80_02390</name>
</gene>
<organism evidence="1 2">
    <name type="scientific">Antarcticirhabdus aurantiaca</name>
    <dbReference type="NCBI Taxonomy" id="2606717"/>
    <lineage>
        <taxon>Bacteria</taxon>
        <taxon>Pseudomonadati</taxon>
        <taxon>Pseudomonadota</taxon>
        <taxon>Alphaproteobacteria</taxon>
        <taxon>Hyphomicrobiales</taxon>
        <taxon>Aurantimonadaceae</taxon>
        <taxon>Antarcticirhabdus</taxon>
    </lineage>
</organism>
<keyword evidence="2" id="KW-1185">Reference proteome</keyword>
<proteinExistence type="predicted"/>